<proteinExistence type="predicted"/>
<sequence length="75" mass="8953">MSTTLEHWKRLVTQKHLFYRPSFTFQWTDELDARLKECIEEGLSYGRINILLGLSPDDAVIGRRRWCERANDRRG</sequence>
<gene>
    <name evidence="1" type="ORF">E8Q35_04600</name>
</gene>
<dbReference type="Proteomes" id="UP000309618">
    <property type="component" value="Unassembled WGS sequence"/>
</dbReference>
<accession>A0A4S5CQR3</accession>
<protein>
    <submittedName>
        <fullName evidence="1">Uncharacterized protein</fullName>
    </submittedName>
</protein>
<evidence type="ECO:0000313" key="1">
    <source>
        <dbReference type="EMBL" id="THJ47183.1"/>
    </source>
</evidence>
<dbReference type="AlphaFoldDB" id="A0A4S5CQR3"/>
<dbReference type="RefSeq" id="WP_136501394.1">
    <property type="nucleotide sequence ID" value="NZ_SSUX01000002.1"/>
</dbReference>
<organism evidence="1 2">
    <name type="scientific">Aeromonas veronii</name>
    <dbReference type="NCBI Taxonomy" id="654"/>
    <lineage>
        <taxon>Bacteria</taxon>
        <taxon>Pseudomonadati</taxon>
        <taxon>Pseudomonadota</taxon>
        <taxon>Gammaproteobacteria</taxon>
        <taxon>Aeromonadales</taxon>
        <taxon>Aeromonadaceae</taxon>
        <taxon>Aeromonas</taxon>
    </lineage>
</organism>
<evidence type="ECO:0000313" key="2">
    <source>
        <dbReference type="Proteomes" id="UP000309618"/>
    </source>
</evidence>
<reference evidence="1 2" key="1">
    <citation type="submission" date="2019-04" db="EMBL/GenBank/DDBJ databases">
        <title>Comparative genomics of Aeromonas veronii strains pathogenic to fish.</title>
        <authorList>
            <person name="Cascarano M.C."/>
            <person name="Smyrli M."/>
            <person name="Katharios P."/>
        </authorList>
    </citation>
    <scope>NUCLEOTIDE SEQUENCE [LARGE SCALE GENOMIC DNA]</scope>
    <source>
        <strain evidence="1 2">XU1</strain>
    </source>
</reference>
<dbReference type="EMBL" id="SSUX01000002">
    <property type="protein sequence ID" value="THJ47183.1"/>
    <property type="molecule type" value="Genomic_DNA"/>
</dbReference>
<name>A0A4S5CQR3_AERVE</name>
<comment type="caution">
    <text evidence="1">The sequence shown here is derived from an EMBL/GenBank/DDBJ whole genome shotgun (WGS) entry which is preliminary data.</text>
</comment>